<dbReference type="GO" id="GO:0003676">
    <property type="term" value="F:nucleic acid binding"/>
    <property type="evidence" value="ECO:0007669"/>
    <property type="project" value="InterPro"/>
</dbReference>
<dbReference type="InterPro" id="IPR036397">
    <property type="entry name" value="RNaseH_sf"/>
</dbReference>
<reference evidence="2" key="1">
    <citation type="journal article" date="2014" name="Int. J. Syst. Evol. Microbiol.">
        <title>Complete genome sequence of Corynebacterium casei LMG S-19264T (=DSM 44701T), isolated from a smear-ripened cheese.</title>
        <authorList>
            <consortium name="US DOE Joint Genome Institute (JGI-PGF)"/>
            <person name="Walter F."/>
            <person name="Albersmeier A."/>
            <person name="Kalinowski J."/>
            <person name="Ruckert C."/>
        </authorList>
    </citation>
    <scope>NUCLEOTIDE SEQUENCE</scope>
    <source>
        <strain evidence="2">JCM 15325</strain>
    </source>
</reference>
<evidence type="ECO:0000313" key="3">
    <source>
        <dbReference type="Proteomes" id="UP000654670"/>
    </source>
</evidence>
<dbReference type="PROSITE" id="PS50994">
    <property type="entry name" value="INTEGRASE"/>
    <property type="match status" value="1"/>
</dbReference>
<dbReference type="InterPro" id="IPR012337">
    <property type="entry name" value="RNaseH-like_sf"/>
</dbReference>
<feature type="domain" description="Integrase catalytic" evidence="1">
    <location>
        <begin position="1"/>
        <end position="123"/>
    </location>
</feature>
<sequence length="131" mass="15178">MEANMKKELPLQALTMAIARRHPPEGLIHHSDRGSQYCSNDYIETLQACKIAISMSRKGDPYDNACMESFHATLKKDLIYRRRFKTRAEAINAVNHYISQRYNRHRRHSTLGYCSPEAFEKKYAQTIADVS</sequence>
<dbReference type="InterPro" id="IPR001584">
    <property type="entry name" value="Integrase_cat-core"/>
</dbReference>
<gene>
    <name evidence="2" type="ORF">GCM10007968_32360</name>
</gene>
<dbReference type="Gene3D" id="3.30.420.10">
    <property type="entry name" value="Ribonuclease H-like superfamily/Ribonuclease H"/>
    <property type="match status" value="1"/>
</dbReference>
<accession>A0A917W5L5</accession>
<dbReference type="EMBL" id="BMOK01000026">
    <property type="protein sequence ID" value="GGL65887.1"/>
    <property type="molecule type" value="Genomic_DNA"/>
</dbReference>
<proteinExistence type="predicted"/>
<dbReference type="AlphaFoldDB" id="A0A917W5L5"/>
<dbReference type="Proteomes" id="UP000654670">
    <property type="component" value="Unassembled WGS sequence"/>
</dbReference>
<dbReference type="PANTHER" id="PTHR46889:SF4">
    <property type="entry name" value="TRANSPOSASE INSO FOR INSERTION SEQUENCE ELEMENT IS911B-RELATED"/>
    <property type="match status" value="1"/>
</dbReference>
<dbReference type="InterPro" id="IPR050900">
    <property type="entry name" value="Transposase_IS3/IS150/IS904"/>
</dbReference>
<dbReference type="SUPFAM" id="SSF53098">
    <property type="entry name" value="Ribonuclease H-like"/>
    <property type="match status" value="1"/>
</dbReference>
<dbReference type="Pfam" id="PF13683">
    <property type="entry name" value="rve_3"/>
    <property type="match status" value="1"/>
</dbReference>
<evidence type="ECO:0000259" key="1">
    <source>
        <dbReference type="PROSITE" id="PS50994"/>
    </source>
</evidence>
<reference evidence="2" key="2">
    <citation type="submission" date="2020-09" db="EMBL/GenBank/DDBJ databases">
        <authorList>
            <person name="Sun Q."/>
            <person name="Ohkuma M."/>
        </authorList>
    </citation>
    <scope>NUCLEOTIDE SEQUENCE</scope>
    <source>
        <strain evidence="2">JCM 15325</strain>
    </source>
</reference>
<keyword evidence="3" id="KW-1185">Reference proteome</keyword>
<organism evidence="2 3">
    <name type="scientific">Sporolactobacillus putidus</name>
    <dbReference type="NCBI Taxonomy" id="492735"/>
    <lineage>
        <taxon>Bacteria</taxon>
        <taxon>Bacillati</taxon>
        <taxon>Bacillota</taxon>
        <taxon>Bacilli</taxon>
        <taxon>Bacillales</taxon>
        <taxon>Sporolactobacillaceae</taxon>
        <taxon>Sporolactobacillus</taxon>
    </lineage>
</organism>
<comment type="caution">
    <text evidence="2">The sequence shown here is derived from an EMBL/GenBank/DDBJ whole genome shotgun (WGS) entry which is preliminary data.</text>
</comment>
<name>A0A917W5L5_9BACL</name>
<evidence type="ECO:0000313" key="2">
    <source>
        <dbReference type="EMBL" id="GGL65887.1"/>
    </source>
</evidence>
<dbReference type="PANTHER" id="PTHR46889">
    <property type="entry name" value="TRANSPOSASE INSF FOR INSERTION SEQUENCE IS3B-RELATED"/>
    <property type="match status" value="1"/>
</dbReference>
<protein>
    <recommendedName>
        <fullName evidence="1">Integrase catalytic domain-containing protein</fullName>
    </recommendedName>
</protein>
<dbReference type="GO" id="GO:0015074">
    <property type="term" value="P:DNA integration"/>
    <property type="evidence" value="ECO:0007669"/>
    <property type="project" value="InterPro"/>
</dbReference>